<accession>A0A1V4STA2</accession>
<organism evidence="2 3">
    <name type="scientific">Clostridium thermobutyricum DSM 4928</name>
    <dbReference type="NCBI Taxonomy" id="1121339"/>
    <lineage>
        <taxon>Bacteria</taxon>
        <taxon>Bacillati</taxon>
        <taxon>Bacillota</taxon>
        <taxon>Clostridia</taxon>
        <taxon>Eubacteriales</taxon>
        <taxon>Clostridiaceae</taxon>
        <taxon>Clostridium</taxon>
    </lineage>
</organism>
<dbReference type="RefSeq" id="WP_080023554.1">
    <property type="nucleotide sequence ID" value="NZ_LTAY01000059.1"/>
</dbReference>
<dbReference type="OrthoDB" id="1705475at2"/>
<comment type="caution">
    <text evidence="2">The sequence shown here is derived from an EMBL/GenBank/DDBJ whole genome shotgun (WGS) entry which is preliminary data.</text>
</comment>
<evidence type="ECO:0000313" key="3">
    <source>
        <dbReference type="Proteomes" id="UP000191448"/>
    </source>
</evidence>
<feature type="region of interest" description="Disordered" evidence="1">
    <location>
        <begin position="151"/>
        <end position="183"/>
    </location>
</feature>
<gene>
    <name evidence="2" type="ORF">CLTHE_23030</name>
</gene>
<dbReference type="Proteomes" id="UP000191448">
    <property type="component" value="Unassembled WGS sequence"/>
</dbReference>
<dbReference type="AlphaFoldDB" id="A0A1V4STA2"/>
<proteinExistence type="predicted"/>
<reference evidence="2 3" key="1">
    <citation type="submission" date="2016-02" db="EMBL/GenBank/DDBJ databases">
        <title>Genome sequence of Clostridium thermobutyricum DSM 4928.</title>
        <authorList>
            <person name="Poehlein A."/>
            <person name="Daniel R."/>
        </authorList>
    </citation>
    <scope>NUCLEOTIDE SEQUENCE [LARGE SCALE GENOMIC DNA]</scope>
    <source>
        <strain evidence="2 3">DSM 4928</strain>
    </source>
</reference>
<sequence>MAHNKLYRNFIILQEDENNASSGDKAVSGYSKIEAKGDKCKITFYAQNLKKEDNYSIVLICYKKDTKQIIDMGPLLVSDNGKGEASKEYHSENIAGINMSFDKISGAGICKNTGGKLVFMLYGFMNGEKPGTGWKNCPVIKSDDKKSIVKPIVEEKPKKVEKPKKEEKCKDKEKEKEKDKDKKKDKDKEDCKEKCKEECKEKCNEKDKIEEQIKINMKCKEDFECYERSIEEANIDPDNFKLRGGVGNFFENIAKGFEEVKGCFKEIKYCKWYKVPVNTIDDMCDAKNHDKHSIVYNPMINYYPYIIKNKQFLIGYKCDNKGNLKHIIYAIKGRKNAEDQPYMGKSGFVTWIKGKENDGNGYWLMFYDYKKATVVVPTK</sequence>
<protein>
    <submittedName>
        <fullName evidence="2">Uncharacterized protein</fullName>
    </submittedName>
</protein>
<dbReference type="EMBL" id="LTAY01000059">
    <property type="protein sequence ID" value="OPX47064.1"/>
    <property type="molecule type" value="Genomic_DNA"/>
</dbReference>
<name>A0A1V4STA2_9CLOT</name>
<evidence type="ECO:0000256" key="1">
    <source>
        <dbReference type="SAM" id="MobiDB-lite"/>
    </source>
</evidence>
<evidence type="ECO:0000313" key="2">
    <source>
        <dbReference type="EMBL" id="OPX47064.1"/>
    </source>
</evidence>